<dbReference type="GO" id="GO:0005793">
    <property type="term" value="C:endoplasmic reticulum-Golgi intermediate compartment"/>
    <property type="evidence" value="ECO:0007669"/>
    <property type="project" value="TreeGrafter"/>
</dbReference>
<name>A0A077ZUN1_STYLE</name>
<dbReference type="InterPro" id="IPR005052">
    <property type="entry name" value="Lectin_leg"/>
</dbReference>
<sequence>MPPYSAELINQPIDQFNLKFPLTKCNKYLFVLIISEVFEKWIANQGTSVFLKSKFILTPQGFDKTGLLRNNQSFTTKNFEMTIDFEVSNHKKSPLANGAMQIFFLENSPEKSSHEFAKALNLNFHGLLIEIKENVVRKQLQGMSSPQRMHEISAIYNDKEGNQINNQRSSMCKYGFLDASLRIYSRDGMVTVFVKDKINDSEYTECFKVQADLSFEKYFFISALSGKAISNFHYISSIFTVDLDSQIEKQEYELKQKRIKDSDFVRKGEDILHAKAGHFSSLNKTKQGYNIQIIRYNNIFTRLMANFILNKESQLEILGSLPKDITVLQMTNTLMEQSAKLLQLEVVYNYSWALINKKMNILDNQKQIQQRNDKLERFGVEQQKIEGALVDVASTLIAFENQMKKDKLTAMIEQRRQTIEERSQTGEIDYEALHRIEKSLYKHINEKIERSHGDIKNQLGQDDLMDYVLMIVLLGVAVVGFQMWRKLKEQEKSYIL</sequence>
<protein>
    <recommendedName>
        <fullName evidence="7">L-type lectin-like domain-containing protein</fullName>
    </recommendedName>
</protein>
<dbReference type="Gene3D" id="2.60.120.200">
    <property type="match status" value="1"/>
</dbReference>
<evidence type="ECO:0000259" key="7">
    <source>
        <dbReference type="Pfam" id="PF03388"/>
    </source>
</evidence>
<evidence type="ECO:0000256" key="3">
    <source>
        <dbReference type="ARBA" id="ARBA00022729"/>
    </source>
</evidence>
<dbReference type="GO" id="GO:0006888">
    <property type="term" value="P:endoplasmic reticulum to Golgi vesicle-mediated transport"/>
    <property type="evidence" value="ECO:0007669"/>
    <property type="project" value="TreeGrafter"/>
</dbReference>
<evidence type="ECO:0000256" key="5">
    <source>
        <dbReference type="ARBA" id="ARBA00023136"/>
    </source>
</evidence>
<proteinExistence type="predicted"/>
<dbReference type="GO" id="GO:0005537">
    <property type="term" value="F:D-mannose binding"/>
    <property type="evidence" value="ECO:0007669"/>
    <property type="project" value="TreeGrafter"/>
</dbReference>
<dbReference type="AlphaFoldDB" id="A0A077ZUN1"/>
<keyword evidence="9" id="KW-1185">Reference proteome</keyword>
<organism evidence="8 9">
    <name type="scientific">Stylonychia lemnae</name>
    <name type="common">Ciliate</name>
    <dbReference type="NCBI Taxonomy" id="5949"/>
    <lineage>
        <taxon>Eukaryota</taxon>
        <taxon>Sar</taxon>
        <taxon>Alveolata</taxon>
        <taxon>Ciliophora</taxon>
        <taxon>Intramacronucleata</taxon>
        <taxon>Spirotrichea</taxon>
        <taxon>Stichotrichia</taxon>
        <taxon>Sporadotrichida</taxon>
        <taxon>Oxytrichidae</taxon>
        <taxon>Stylonychinae</taxon>
        <taxon>Stylonychia</taxon>
    </lineage>
</organism>
<evidence type="ECO:0000256" key="1">
    <source>
        <dbReference type="ARBA" id="ARBA00004479"/>
    </source>
</evidence>
<dbReference type="InterPro" id="IPR013320">
    <property type="entry name" value="ConA-like_dom_sf"/>
</dbReference>
<evidence type="ECO:0000256" key="4">
    <source>
        <dbReference type="ARBA" id="ARBA00022989"/>
    </source>
</evidence>
<evidence type="ECO:0000313" key="8">
    <source>
        <dbReference type="EMBL" id="CDW73613.1"/>
    </source>
</evidence>
<accession>A0A077ZUN1</accession>
<reference evidence="8 9" key="1">
    <citation type="submission" date="2014-06" db="EMBL/GenBank/DDBJ databases">
        <authorList>
            <person name="Swart Estienne"/>
        </authorList>
    </citation>
    <scope>NUCLEOTIDE SEQUENCE [LARGE SCALE GENOMIC DNA]</scope>
    <source>
        <strain evidence="8 9">130c</strain>
    </source>
</reference>
<feature type="transmembrane region" description="Helical" evidence="6">
    <location>
        <begin position="464"/>
        <end position="484"/>
    </location>
</feature>
<dbReference type="GO" id="GO:0005789">
    <property type="term" value="C:endoplasmic reticulum membrane"/>
    <property type="evidence" value="ECO:0007669"/>
    <property type="project" value="TreeGrafter"/>
</dbReference>
<dbReference type="InterPro" id="IPR051136">
    <property type="entry name" value="Intracellular_Lectin-GPT"/>
</dbReference>
<feature type="domain" description="L-type lectin-like" evidence="7">
    <location>
        <begin position="44"/>
        <end position="244"/>
    </location>
</feature>
<dbReference type="GO" id="GO:0030134">
    <property type="term" value="C:COPII-coated ER to Golgi transport vesicle"/>
    <property type="evidence" value="ECO:0007669"/>
    <property type="project" value="TreeGrafter"/>
</dbReference>
<dbReference type="Proteomes" id="UP000039865">
    <property type="component" value="Unassembled WGS sequence"/>
</dbReference>
<dbReference type="SUPFAM" id="SSF49899">
    <property type="entry name" value="Concanavalin A-like lectins/glucanases"/>
    <property type="match status" value="1"/>
</dbReference>
<keyword evidence="4 6" id="KW-1133">Transmembrane helix</keyword>
<keyword evidence="3" id="KW-0732">Signal</keyword>
<evidence type="ECO:0000256" key="6">
    <source>
        <dbReference type="SAM" id="Phobius"/>
    </source>
</evidence>
<evidence type="ECO:0000313" key="9">
    <source>
        <dbReference type="Proteomes" id="UP000039865"/>
    </source>
</evidence>
<dbReference type="Pfam" id="PF03388">
    <property type="entry name" value="Lectin_leg-like"/>
    <property type="match status" value="1"/>
</dbReference>
<gene>
    <name evidence="8" type="primary">Contig9214.g9858</name>
    <name evidence="8" type="ORF">STYLEM_2596</name>
</gene>
<dbReference type="EMBL" id="CCKQ01002513">
    <property type="protein sequence ID" value="CDW73613.1"/>
    <property type="molecule type" value="Genomic_DNA"/>
</dbReference>
<keyword evidence="5 6" id="KW-0472">Membrane</keyword>
<dbReference type="PANTHER" id="PTHR12223:SF28">
    <property type="entry name" value="LECTIN, MANNOSE BINDING 1 LIKE"/>
    <property type="match status" value="1"/>
</dbReference>
<keyword evidence="2 6" id="KW-0812">Transmembrane</keyword>
<dbReference type="GO" id="GO:0000139">
    <property type="term" value="C:Golgi membrane"/>
    <property type="evidence" value="ECO:0007669"/>
    <property type="project" value="TreeGrafter"/>
</dbReference>
<dbReference type="PANTHER" id="PTHR12223">
    <property type="entry name" value="VESICULAR MANNOSE-BINDING LECTIN"/>
    <property type="match status" value="1"/>
</dbReference>
<comment type="subcellular location">
    <subcellularLocation>
        <location evidence="1">Membrane</location>
        <topology evidence="1">Single-pass type I membrane protein</topology>
    </subcellularLocation>
</comment>
<evidence type="ECO:0000256" key="2">
    <source>
        <dbReference type="ARBA" id="ARBA00022692"/>
    </source>
</evidence>
<dbReference type="InParanoid" id="A0A077ZUN1"/>